<sequence length="27" mass="2759">AAFGIPSEGRDVVLPLLDGYAEVVASL</sequence>
<organism evidence="1">
    <name type="scientific">marine metagenome</name>
    <dbReference type="NCBI Taxonomy" id="408172"/>
    <lineage>
        <taxon>unclassified sequences</taxon>
        <taxon>metagenomes</taxon>
        <taxon>ecological metagenomes</taxon>
    </lineage>
</organism>
<dbReference type="EMBL" id="UINC01018005">
    <property type="protein sequence ID" value="SVA75213.1"/>
    <property type="molecule type" value="Genomic_DNA"/>
</dbReference>
<dbReference type="AlphaFoldDB" id="A0A381YFA6"/>
<proteinExistence type="predicted"/>
<name>A0A381YFA6_9ZZZZ</name>
<gene>
    <name evidence="1" type="ORF">METZ01_LOCUS128067</name>
</gene>
<evidence type="ECO:0000313" key="1">
    <source>
        <dbReference type="EMBL" id="SVA75213.1"/>
    </source>
</evidence>
<accession>A0A381YFA6</accession>
<protein>
    <submittedName>
        <fullName evidence="1">Uncharacterized protein</fullName>
    </submittedName>
</protein>
<feature type="non-terminal residue" evidence="1">
    <location>
        <position position="1"/>
    </location>
</feature>
<reference evidence="1" key="1">
    <citation type="submission" date="2018-05" db="EMBL/GenBank/DDBJ databases">
        <authorList>
            <person name="Lanie J.A."/>
            <person name="Ng W.-L."/>
            <person name="Kazmierczak K.M."/>
            <person name="Andrzejewski T.M."/>
            <person name="Davidsen T.M."/>
            <person name="Wayne K.J."/>
            <person name="Tettelin H."/>
            <person name="Glass J.I."/>
            <person name="Rusch D."/>
            <person name="Podicherti R."/>
            <person name="Tsui H.-C.T."/>
            <person name="Winkler M.E."/>
        </authorList>
    </citation>
    <scope>NUCLEOTIDE SEQUENCE</scope>
</reference>